<gene>
    <name evidence="8" type="ordered locus">cu1740</name>
</gene>
<dbReference type="AlphaFoldDB" id="B1VHP9"/>
<feature type="transmembrane region" description="Helical" evidence="6">
    <location>
        <begin position="216"/>
        <end position="238"/>
    </location>
</feature>
<dbReference type="EMBL" id="AM942444">
    <property type="protein sequence ID" value="CAQ05699.1"/>
    <property type="molecule type" value="Genomic_DNA"/>
</dbReference>
<dbReference type="Proteomes" id="UP000001727">
    <property type="component" value="Chromosome"/>
</dbReference>
<accession>B1VHP9</accession>
<feature type="transmembrane region" description="Helical" evidence="6">
    <location>
        <begin position="186"/>
        <end position="210"/>
    </location>
</feature>
<keyword evidence="9" id="KW-1185">Reference proteome</keyword>
<evidence type="ECO:0000256" key="4">
    <source>
        <dbReference type="ARBA" id="ARBA00022989"/>
    </source>
</evidence>
<comment type="similarity">
    <text evidence="2 6">Belongs to the 4-toluene sulfonate uptake permease (TSUP) (TC 2.A.102) family.</text>
</comment>
<keyword evidence="3 6" id="KW-0812">Transmembrane</keyword>
<dbReference type="GeneID" id="60604523"/>
<evidence type="ECO:0000256" key="7">
    <source>
        <dbReference type="SAM" id="MobiDB-lite"/>
    </source>
</evidence>
<name>B1VHP9_CORU7</name>
<evidence type="ECO:0000256" key="5">
    <source>
        <dbReference type="ARBA" id="ARBA00023136"/>
    </source>
</evidence>
<dbReference type="RefSeq" id="WP_012360975.1">
    <property type="nucleotide sequence ID" value="NC_010545.1"/>
</dbReference>
<evidence type="ECO:0000256" key="6">
    <source>
        <dbReference type="RuleBase" id="RU363041"/>
    </source>
</evidence>
<dbReference type="Pfam" id="PF01925">
    <property type="entry name" value="TauE"/>
    <property type="match status" value="1"/>
</dbReference>
<protein>
    <recommendedName>
        <fullName evidence="6">Probable membrane transporter protein</fullName>
    </recommendedName>
</protein>
<keyword evidence="5 6" id="KW-0472">Membrane</keyword>
<evidence type="ECO:0000313" key="9">
    <source>
        <dbReference type="Proteomes" id="UP000001727"/>
    </source>
</evidence>
<keyword evidence="6" id="KW-1003">Cell membrane</keyword>
<dbReference type="InterPro" id="IPR002781">
    <property type="entry name" value="TM_pro_TauE-like"/>
</dbReference>
<reference evidence="8 9" key="1">
    <citation type="journal article" date="2008" name="J. Biotechnol.">
        <title>The lifestyle of Corynebacterium urealyticum derived from its complete genome sequence established by pyrosequencing.</title>
        <authorList>
            <person name="Tauch A."/>
            <person name="Trost E."/>
            <person name="Tilker A."/>
            <person name="Ludewig U."/>
            <person name="Schneiker S."/>
            <person name="Goesmann A."/>
            <person name="Arnold W."/>
            <person name="Bekel T."/>
            <person name="Brinkrolf K."/>
            <person name="Brune I."/>
            <person name="Goetker S."/>
            <person name="Kalinowski J."/>
            <person name="Kamp P.-B."/>
            <person name="Lobo F.P."/>
            <person name="Viehoever P."/>
            <person name="Weisshaar B."/>
            <person name="Soriano F."/>
            <person name="Droege M."/>
            <person name="Puehler A."/>
        </authorList>
    </citation>
    <scope>NUCLEOTIDE SEQUENCE [LARGE SCALE GENOMIC DNA]</scope>
    <source>
        <strain evidence="9">ATCC 43042 / DSM 7109</strain>
    </source>
</reference>
<dbReference type="PANTHER" id="PTHR43701:SF12">
    <property type="entry name" value="MEMBRANE TRANSPORTER PROTEIN YTNM-RELATED"/>
    <property type="match status" value="1"/>
</dbReference>
<feature type="region of interest" description="Disordered" evidence="7">
    <location>
        <begin position="301"/>
        <end position="356"/>
    </location>
</feature>
<feature type="transmembrane region" description="Helical" evidence="6">
    <location>
        <begin position="70"/>
        <end position="91"/>
    </location>
</feature>
<dbReference type="eggNOG" id="COG0730">
    <property type="taxonomic scope" value="Bacteria"/>
</dbReference>
<feature type="transmembrane region" description="Helical" evidence="6">
    <location>
        <begin position="97"/>
        <end position="116"/>
    </location>
</feature>
<evidence type="ECO:0000256" key="1">
    <source>
        <dbReference type="ARBA" id="ARBA00004141"/>
    </source>
</evidence>
<proteinExistence type="inferred from homology"/>
<dbReference type="HOGENOM" id="CLU_059164_1_0_11"/>
<feature type="transmembrane region" description="Helical" evidence="6">
    <location>
        <begin position="29"/>
        <end position="50"/>
    </location>
</feature>
<dbReference type="STRING" id="504474.cu1740"/>
<dbReference type="PANTHER" id="PTHR43701">
    <property type="entry name" value="MEMBRANE TRANSPORTER PROTEIN MJ0441-RELATED"/>
    <property type="match status" value="1"/>
</dbReference>
<keyword evidence="4 6" id="KW-1133">Transmembrane helix</keyword>
<dbReference type="GO" id="GO:0005886">
    <property type="term" value="C:plasma membrane"/>
    <property type="evidence" value="ECO:0007669"/>
    <property type="project" value="UniProtKB-SubCell"/>
</dbReference>
<sequence>MRKILLFAIAGLAAQLVDGALGMAFGVTATTVLLITGIGPAAASAAVHIAEVGTTAASGTAHWKLGNVHWPTVLSLGVPGAIGAFLGATVLSKISTAAAEPVVTSFLLLLGLWLLFRSIFLSSARQASKTKEEKQRDTARRAPRTRIGLGVLGITSGFLDASGGGGWGPMTTSTLLTVAKTQPRKVIGTVSASEFLVSVAASAGFIFGLGPQFLSLWQPVAGLLVGGVIAAPIAAWAVSRINPTVLGGLVGLLLVLLNSSRLVTGGTVSLRAVEIGLAILAVIVLWGLWRGKAWTRAKSAAKGSAEAETEDDGATPAASADAEGSAEAPVGQQGVVPDADCHADQRYSRVHAGGRR</sequence>
<organism evidence="8 9">
    <name type="scientific">Corynebacterium urealyticum (strain ATCC 43042 / DSM 7109)</name>
    <dbReference type="NCBI Taxonomy" id="504474"/>
    <lineage>
        <taxon>Bacteria</taxon>
        <taxon>Bacillati</taxon>
        <taxon>Actinomycetota</taxon>
        <taxon>Actinomycetes</taxon>
        <taxon>Mycobacteriales</taxon>
        <taxon>Corynebacteriaceae</taxon>
        <taxon>Corynebacterium</taxon>
    </lineage>
</organism>
<dbReference type="KEGG" id="cur:cu1740"/>
<dbReference type="InterPro" id="IPR051598">
    <property type="entry name" value="TSUP/Inactive_protease-like"/>
</dbReference>
<evidence type="ECO:0000256" key="2">
    <source>
        <dbReference type="ARBA" id="ARBA00009142"/>
    </source>
</evidence>
<feature type="transmembrane region" description="Helical" evidence="6">
    <location>
        <begin position="269"/>
        <end position="289"/>
    </location>
</feature>
<feature type="compositionally biased region" description="Low complexity" evidence="7">
    <location>
        <begin position="314"/>
        <end position="329"/>
    </location>
</feature>
<evidence type="ECO:0000256" key="3">
    <source>
        <dbReference type="ARBA" id="ARBA00022692"/>
    </source>
</evidence>
<comment type="subcellular location">
    <subcellularLocation>
        <location evidence="6">Cell membrane</location>
        <topology evidence="6">Multi-pass membrane protein</topology>
    </subcellularLocation>
    <subcellularLocation>
        <location evidence="1">Membrane</location>
        <topology evidence="1">Multi-pass membrane protein</topology>
    </subcellularLocation>
</comment>
<evidence type="ECO:0000313" key="8">
    <source>
        <dbReference type="EMBL" id="CAQ05699.1"/>
    </source>
</evidence>